<dbReference type="GO" id="GO:0016491">
    <property type="term" value="F:oxidoreductase activity"/>
    <property type="evidence" value="ECO:0007669"/>
    <property type="project" value="UniProtKB-KW"/>
</dbReference>
<protein>
    <submittedName>
        <fullName evidence="3">NAD(P)-dependent dehydrogenase (Short-subunit alcohol dehydrogenase family)</fullName>
    </submittedName>
</protein>
<evidence type="ECO:0000256" key="1">
    <source>
        <dbReference type="ARBA" id="ARBA00006484"/>
    </source>
</evidence>
<name>A0A940PTW2_9MICO</name>
<evidence type="ECO:0000313" key="3">
    <source>
        <dbReference type="EMBL" id="MBP1327394.1"/>
    </source>
</evidence>
<accession>A0A940PTW2</accession>
<evidence type="ECO:0000256" key="2">
    <source>
        <dbReference type="ARBA" id="ARBA00023002"/>
    </source>
</evidence>
<comment type="similarity">
    <text evidence="1">Belongs to the short-chain dehydrogenases/reductases (SDR) family.</text>
</comment>
<keyword evidence="2" id="KW-0560">Oxidoreductase</keyword>
<dbReference type="RefSeq" id="WP_209706170.1">
    <property type="nucleotide sequence ID" value="NZ_JAFIDA010000001.1"/>
</dbReference>
<dbReference type="PRINTS" id="PR00081">
    <property type="entry name" value="GDHRDH"/>
</dbReference>
<dbReference type="InterPro" id="IPR002347">
    <property type="entry name" value="SDR_fam"/>
</dbReference>
<gene>
    <name evidence="3" type="ORF">JOF28_002626</name>
</gene>
<reference evidence="3" key="1">
    <citation type="submission" date="2021-02" db="EMBL/GenBank/DDBJ databases">
        <title>Sequencing the genomes of 1000 actinobacteria strains.</title>
        <authorList>
            <person name="Klenk H.-P."/>
        </authorList>
    </citation>
    <scope>NUCLEOTIDE SEQUENCE</scope>
    <source>
        <strain evidence="3">DSM 22850</strain>
    </source>
</reference>
<dbReference type="EMBL" id="JAFIDA010000001">
    <property type="protein sequence ID" value="MBP1327394.1"/>
    <property type="molecule type" value="Genomic_DNA"/>
</dbReference>
<dbReference type="Pfam" id="PF13561">
    <property type="entry name" value="adh_short_C2"/>
    <property type="match status" value="1"/>
</dbReference>
<organism evidence="3 4">
    <name type="scientific">Leucobacter exalbidus</name>
    <dbReference type="NCBI Taxonomy" id="662960"/>
    <lineage>
        <taxon>Bacteria</taxon>
        <taxon>Bacillati</taxon>
        <taxon>Actinomycetota</taxon>
        <taxon>Actinomycetes</taxon>
        <taxon>Micrococcales</taxon>
        <taxon>Microbacteriaceae</taxon>
        <taxon>Leucobacter</taxon>
    </lineage>
</organism>
<evidence type="ECO:0000313" key="4">
    <source>
        <dbReference type="Proteomes" id="UP000675163"/>
    </source>
</evidence>
<dbReference type="InterPro" id="IPR036291">
    <property type="entry name" value="NAD(P)-bd_dom_sf"/>
</dbReference>
<dbReference type="Proteomes" id="UP000675163">
    <property type="component" value="Unassembled WGS sequence"/>
</dbReference>
<sequence>MARTYVVTGAASGIGKATAQILKDAGHTVIGVDLKGTDVSGDLSSTAGRVQAAEEATRLAGGTVDAVIACAGLSIPRAITVAVNYFGMTEFIEAMQPALAKSAAPRVALISSMASMQPVIAPLVDAMLEGNEAAAMEIAAQAAEDPRAANVIYPSSKLAISRWVRREAPTAKWAGAGIPVNAVAPGTVVTPMTKELLATAEGKAMTDAYVPMPLNSHQPAESIANLLIWLTSVENSHCCGQTIYCDGGADTVLRGDDIWSWNNDNIRAKFTEISASLAK</sequence>
<comment type="caution">
    <text evidence="3">The sequence shown here is derived from an EMBL/GenBank/DDBJ whole genome shotgun (WGS) entry which is preliminary data.</text>
</comment>
<dbReference type="Gene3D" id="3.40.50.720">
    <property type="entry name" value="NAD(P)-binding Rossmann-like Domain"/>
    <property type="match status" value="1"/>
</dbReference>
<dbReference type="PANTHER" id="PTHR24321:SF8">
    <property type="entry name" value="ESTRADIOL 17-BETA-DEHYDROGENASE 8-RELATED"/>
    <property type="match status" value="1"/>
</dbReference>
<keyword evidence="4" id="KW-1185">Reference proteome</keyword>
<dbReference type="AlphaFoldDB" id="A0A940PTW2"/>
<proteinExistence type="inferred from homology"/>
<dbReference type="SUPFAM" id="SSF51735">
    <property type="entry name" value="NAD(P)-binding Rossmann-fold domains"/>
    <property type="match status" value="1"/>
</dbReference>
<dbReference type="PANTHER" id="PTHR24321">
    <property type="entry name" value="DEHYDROGENASES, SHORT CHAIN"/>
    <property type="match status" value="1"/>
</dbReference>